<evidence type="ECO:0000256" key="1">
    <source>
        <dbReference type="SAM" id="Phobius"/>
    </source>
</evidence>
<keyword evidence="1" id="KW-1133">Transmembrane helix</keyword>
<gene>
    <name evidence="2" type="ORF">NTA49_02695</name>
</gene>
<feature type="transmembrane region" description="Helical" evidence="1">
    <location>
        <begin position="22"/>
        <end position="46"/>
    </location>
</feature>
<evidence type="ECO:0000313" key="3">
    <source>
        <dbReference type="Proteomes" id="UP001165396"/>
    </source>
</evidence>
<keyword evidence="3" id="KW-1185">Reference proteome</keyword>
<organism evidence="2 3">
    <name type="scientific">Pseudosulfitobacter koreensis</name>
    <dbReference type="NCBI Taxonomy" id="2968472"/>
    <lineage>
        <taxon>Bacteria</taxon>
        <taxon>Pseudomonadati</taxon>
        <taxon>Pseudomonadota</taxon>
        <taxon>Alphaproteobacteria</taxon>
        <taxon>Rhodobacterales</taxon>
        <taxon>Roseobacteraceae</taxon>
        <taxon>Pseudosulfitobacter</taxon>
    </lineage>
</organism>
<dbReference type="Proteomes" id="UP001165396">
    <property type="component" value="Unassembled WGS sequence"/>
</dbReference>
<dbReference type="EMBL" id="JANKJG010000001">
    <property type="protein sequence ID" value="MCR8825438.1"/>
    <property type="molecule type" value="Genomic_DNA"/>
</dbReference>
<name>A0ABT1YX26_9RHOB</name>
<sequence>MDRNPAPLQTGHGVEFMQPKTLILAFGGLVSLVVLGSVLMVVLTVAQ</sequence>
<reference evidence="2" key="1">
    <citation type="submission" date="2022-07" db="EMBL/GenBank/DDBJ databases">
        <title>Pseudosulfitobacter sp. strain AP-MA-4, whole genome sequence.</title>
        <authorList>
            <person name="Jiang Y."/>
        </authorList>
    </citation>
    <scope>NUCLEOTIDE SEQUENCE</scope>
    <source>
        <strain evidence="2">AP-MA-4</strain>
    </source>
</reference>
<keyword evidence="1" id="KW-0812">Transmembrane</keyword>
<protein>
    <submittedName>
        <fullName evidence="2">Uncharacterized protein</fullName>
    </submittedName>
</protein>
<proteinExistence type="predicted"/>
<keyword evidence="1" id="KW-0472">Membrane</keyword>
<dbReference type="RefSeq" id="WP_258293108.1">
    <property type="nucleotide sequence ID" value="NZ_JANKJG010000001.1"/>
</dbReference>
<comment type="caution">
    <text evidence="2">The sequence shown here is derived from an EMBL/GenBank/DDBJ whole genome shotgun (WGS) entry which is preliminary data.</text>
</comment>
<accession>A0ABT1YX26</accession>
<evidence type="ECO:0000313" key="2">
    <source>
        <dbReference type="EMBL" id="MCR8825438.1"/>
    </source>
</evidence>